<evidence type="ECO:0000256" key="1">
    <source>
        <dbReference type="SAM" id="MobiDB-lite"/>
    </source>
</evidence>
<gene>
    <name evidence="2" type="primary">Dsim\GD18812</name>
    <name evidence="2" type="ORF">Dsim_GD18812</name>
</gene>
<dbReference type="AlphaFoldDB" id="B4QSY5"/>
<evidence type="ECO:0000313" key="3">
    <source>
        <dbReference type="Proteomes" id="UP000000304"/>
    </source>
</evidence>
<feature type="compositionally biased region" description="Basic and acidic residues" evidence="1">
    <location>
        <begin position="37"/>
        <end position="50"/>
    </location>
</feature>
<keyword evidence="3" id="KW-1185">Reference proteome</keyword>
<name>B4QSY5_DROSI</name>
<accession>B4QSY5</accession>
<proteinExistence type="predicted"/>
<dbReference type="Proteomes" id="UP000000304">
    <property type="component" value="Chromosome 3R"/>
</dbReference>
<organism evidence="2 3">
    <name type="scientific">Drosophila simulans</name>
    <name type="common">Fruit fly</name>
    <dbReference type="NCBI Taxonomy" id="7240"/>
    <lineage>
        <taxon>Eukaryota</taxon>
        <taxon>Metazoa</taxon>
        <taxon>Ecdysozoa</taxon>
        <taxon>Arthropoda</taxon>
        <taxon>Hexapoda</taxon>
        <taxon>Insecta</taxon>
        <taxon>Pterygota</taxon>
        <taxon>Neoptera</taxon>
        <taxon>Endopterygota</taxon>
        <taxon>Diptera</taxon>
        <taxon>Brachycera</taxon>
        <taxon>Muscomorpha</taxon>
        <taxon>Ephydroidea</taxon>
        <taxon>Drosophilidae</taxon>
        <taxon>Drosophila</taxon>
        <taxon>Sophophora</taxon>
    </lineage>
</organism>
<dbReference type="EMBL" id="CM000364">
    <property type="protein sequence ID" value="EDX13245.1"/>
    <property type="molecule type" value="Genomic_DNA"/>
</dbReference>
<feature type="compositionally biased region" description="Basic residues" evidence="1">
    <location>
        <begin position="51"/>
        <end position="60"/>
    </location>
</feature>
<dbReference type="OMA" id="MCGVRAY"/>
<sequence length="146" mass="15933">MEPHRGGVPVPSAKVKAKCLCLCLCSSDCTIPGPTEGSRDPEEVVAEAHHQRPQPRHATRDHHYLGLRPEMGSEWESLLAGNGILGLRDVKMTLSGPGGMCGVRAYQKLEMEPPETQPLIKPNNNINANIFLTNLPDCSLDEDVDK</sequence>
<protein>
    <submittedName>
        <fullName evidence="2">GD18812</fullName>
    </submittedName>
</protein>
<evidence type="ECO:0000313" key="2">
    <source>
        <dbReference type="EMBL" id="EDX13245.1"/>
    </source>
</evidence>
<feature type="region of interest" description="Disordered" evidence="1">
    <location>
        <begin position="34"/>
        <end position="61"/>
    </location>
</feature>
<dbReference type="HOGENOM" id="CLU_1779413_0_0_1"/>
<reference evidence="2 3" key="1">
    <citation type="journal article" date="2007" name="Nature">
        <title>Evolution of genes and genomes on the Drosophila phylogeny.</title>
        <authorList>
            <consortium name="Drosophila 12 Genomes Consortium"/>
            <person name="Clark A.G."/>
            <person name="Eisen M.B."/>
            <person name="Smith D.R."/>
            <person name="Bergman C.M."/>
            <person name="Oliver B."/>
            <person name="Markow T.A."/>
            <person name="Kaufman T.C."/>
            <person name="Kellis M."/>
            <person name="Gelbart W."/>
            <person name="Iyer V.N."/>
            <person name="Pollard D.A."/>
            <person name="Sackton T.B."/>
            <person name="Larracuente A.M."/>
            <person name="Singh N.D."/>
            <person name="Abad J.P."/>
            <person name="Abt D.N."/>
            <person name="Adryan B."/>
            <person name="Aguade M."/>
            <person name="Akashi H."/>
            <person name="Anderson W.W."/>
            <person name="Aquadro C.F."/>
            <person name="Ardell D.H."/>
            <person name="Arguello R."/>
            <person name="Artieri C.G."/>
            <person name="Barbash D.A."/>
            <person name="Barker D."/>
            <person name="Barsanti P."/>
            <person name="Batterham P."/>
            <person name="Batzoglou S."/>
            <person name="Begun D."/>
            <person name="Bhutkar A."/>
            <person name="Blanco E."/>
            <person name="Bosak S.A."/>
            <person name="Bradley R.K."/>
            <person name="Brand A.D."/>
            <person name="Brent M.R."/>
            <person name="Brooks A.N."/>
            <person name="Brown R.H."/>
            <person name="Butlin R.K."/>
            <person name="Caggese C."/>
            <person name="Calvi B.R."/>
            <person name="Bernardo de Carvalho A."/>
            <person name="Caspi A."/>
            <person name="Castrezana S."/>
            <person name="Celniker S.E."/>
            <person name="Chang J.L."/>
            <person name="Chapple C."/>
            <person name="Chatterji S."/>
            <person name="Chinwalla A."/>
            <person name="Civetta A."/>
            <person name="Clifton S.W."/>
            <person name="Comeron J.M."/>
            <person name="Costello J.C."/>
            <person name="Coyne J.A."/>
            <person name="Daub J."/>
            <person name="David R.G."/>
            <person name="Delcher A.L."/>
            <person name="Delehaunty K."/>
            <person name="Do C.B."/>
            <person name="Ebling H."/>
            <person name="Edwards K."/>
            <person name="Eickbush T."/>
            <person name="Evans J.D."/>
            <person name="Filipski A."/>
            <person name="Findeiss S."/>
            <person name="Freyhult E."/>
            <person name="Fulton L."/>
            <person name="Fulton R."/>
            <person name="Garcia A.C."/>
            <person name="Gardiner A."/>
            <person name="Garfield D.A."/>
            <person name="Garvin B.E."/>
            <person name="Gibson G."/>
            <person name="Gilbert D."/>
            <person name="Gnerre S."/>
            <person name="Godfrey J."/>
            <person name="Good R."/>
            <person name="Gotea V."/>
            <person name="Gravely B."/>
            <person name="Greenberg A.J."/>
            <person name="Griffiths-Jones S."/>
            <person name="Gross S."/>
            <person name="Guigo R."/>
            <person name="Gustafson E.A."/>
            <person name="Haerty W."/>
            <person name="Hahn M.W."/>
            <person name="Halligan D.L."/>
            <person name="Halpern A.L."/>
            <person name="Halter G.M."/>
            <person name="Han M.V."/>
            <person name="Heger A."/>
            <person name="Hillier L."/>
            <person name="Hinrichs A.S."/>
            <person name="Holmes I."/>
            <person name="Hoskins R.A."/>
            <person name="Hubisz M.J."/>
            <person name="Hultmark D."/>
            <person name="Huntley M.A."/>
            <person name="Jaffe D.B."/>
            <person name="Jagadeeshan S."/>
            <person name="Jeck W.R."/>
            <person name="Johnson J."/>
            <person name="Jones C.D."/>
            <person name="Jordan W.C."/>
            <person name="Karpen G.H."/>
            <person name="Kataoka E."/>
            <person name="Keightley P.D."/>
            <person name="Kheradpour P."/>
            <person name="Kirkness E.F."/>
            <person name="Koerich L.B."/>
            <person name="Kristiansen K."/>
            <person name="Kudrna D."/>
            <person name="Kulathinal R.J."/>
            <person name="Kumar S."/>
            <person name="Kwok R."/>
            <person name="Lander E."/>
            <person name="Langley C.H."/>
            <person name="Lapoint R."/>
            <person name="Lazzaro B.P."/>
            <person name="Lee S.J."/>
            <person name="Levesque L."/>
            <person name="Li R."/>
            <person name="Lin C.F."/>
            <person name="Lin M.F."/>
            <person name="Lindblad-Toh K."/>
            <person name="Llopart A."/>
            <person name="Long M."/>
            <person name="Low L."/>
            <person name="Lozovsky E."/>
            <person name="Lu J."/>
            <person name="Luo M."/>
            <person name="Machado C.A."/>
            <person name="Makalowski W."/>
            <person name="Marzo M."/>
            <person name="Matsuda M."/>
            <person name="Matzkin L."/>
            <person name="McAllister B."/>
            <person name="McBride C.S."/>
            <person name="McKernan B."/>
            <person name="McKernan K."/>
            <person name="Mendez-Lago M."/>
            <person name="Minx P."/>
            <person name="Mollenhauer M.U."/>
            <person name="Montooth K."/>
            <person name="Mount S.M."/>
            <person name="Mu X."/>
            <person name="Myers E."/>
            <person name="Negre B."/>
            <person name="Newfeld S."/>
            <person name="Nielsen R."/>
            <person name="Noor M.A."/>
            <person name="O'Grady P."/>
            <person name="Pachter L."/>
            <person name="Papaceit M."/>
            <person name="Parisi M.J."/>
            <person name="Parisi M."/>
            <person name="Parts L."/>
            <person name="Pedersen J.S."/>
            <person name="Pesole G."/>
            <person name="Phillippy A.M."/>
            <person name="Ponting C.P."/>
            <person name="Pop M."/>
            <person name="Porcelli D."/>
            <person name="Powell J.R."/>
            <person name="Prohaska S."/>
            <person name="Pruitt K."/>
            <person name="Puig M."/>
            <person name="Quesneville H."/>
            <person name="Ram K.R."/>
            <person name="Rand D."/>
            <person name="Rasmussen M.D."/>
            <person name="Reed L.K."/>
            <person name="Reenan R."/>
            <person name="Reily A."/>
            <person name="Remington K.A."/>
            <person name="Rieger T.T."/>
            <person name="Ritchie M.G."/>
            <person name="Robin C."/>
            <person name="Rogers Y.H."/>
            <person name="Rohde C."/>
            <person name="Rozas J."/>
            <person name="Rubenfield M.J."/>
            <person name="Ruiz A."/>
            <person name="Russo S."/>
            <person name="Salzberg S.L."/>
            <person name="Sanchez-Gracia A."/>
            <person name="Saranga D.J."/>
            <person name="Sato H."/>
            <person name="Schaeffer S.W."/>
            <person name="Schatz M.C."/>
            <person name="Schlenke T."/>
            <person name="Schwartz R."/>
            <person name="Segarra C."/>
            <person name="Singh R.S."/>
            <person name="Sirot L."/>
            <person name="Sirota M."/>
            <person name="Sisneros N.B."/>
            <person name="Smith C.D."/>
            <person name="Smith T.F."/>
            <person name="Spieth J."/>
            <person name="Stage D.E."/>
            <person name="Stark A."/>
            <person name="Stephan W."/>
            <person name="Strausberg R.L."/>
            <person name="Strempel S."/>
            <person name="Sturgill D."/>
            <person name="Sutton G."/>
            <person name="Sutton G.G."/>
            <person name="Tao W."/>
            <person name="Teichmann S."/>
            <person name="Tobari Y.N."/>
            <person name="Tomimura Y."/>
            <person name="Tsolas J.M."/>
            <person name="Valente V.L."/>
            <person name="Venter E."/>
            <person name="Venter J.C."/>
            <person name="Vicario S."/>
            <person name="Vieira F.G."/>
            <person name="Vilella A.J."/>
            <person name="Villasante A."/>
            <person name="Walenz B."/>
            <person name="Wang J."/>
            <person name="Wasserman M."/>
            <person name="Watts T."/>
            <person name="Wilson D."/>
            <person name="Wilson R.K."/>
            <person name="Wing R.A."/>
            <person name="Wolfner M.F."/>
            <person name="Wong A."/>
            <person name="Wong G.K."/>
            <person name="Wu C.I."/>
            <person name="Wu G."/>
            <person name="Yamamoto D."/>
            <person name="Yang H.P."/>
            <person name="Yang S.P."/>
            <person name="Yorke J.A."/>
            <person name="Yoshida K."/>
            <person name="Zdobnov E."/>
            <person name="Zhang P."/>
            <person name="Zhang Y."/>
            <person name="Zimin A.V."/>
            <person name="Baldwin J."/>
            <person name="Abdouelleil A."/>
            <person name="Abdulkadir J."/>
            <person name="Abebe A."/>
            <person name="Abera B."/>
            <person name="Abreu J."/>
            <person name="Acer S.C."/>
            <person name="Aftuck L."/>
            <person name="Alexander A."/>
            <person name="An P."/>
            <person name="Anderson E."/>
            <person name="Anderson S."/>
            <person name="Arachi H."/>
            <person name="Azer M."/>
            <person name="Bachantsang P."/>
            <person name="Barry A."/>
            <person name="Bayul T."/>
            <person name="Berlin A."/>
            <person name="Bessette D."/>
            <person name="Bloom T."/>
            <person name="Blye J."/>
            <person name="Boguslavskiy L."/>
            <person name="Bonnet C."/>
            <person name="Boukhgalter B."/>
            <person name="Bourzgui I."/>
            <person name="Brown A."/>
            <person name="Cahill P."/>
            <person name="Channer S."/>
            <person name="Cheshatsang Y."/>
            <person name="Chuda L."/>
            <person name="Citroen M."/>
            <person name="Collymore A."/>
            <person name="Cooke P."/>
            <person name="Costello M."/>
            <person name="D'Aco K."/>
            <person name="Daza R."/>
            <person name="De Haan G."/>
            <person name="DeGray S."/>
            <person name="DeMaso C."/>
            <person name="Dhargay N."/>
            <person name="Dooley K."/>
            <person name="Dooley E."/>
            <person name="Doricent M."/>
            <person name="Dorje P."/>
            <person name="Dorjee K."/>
            <person name="Dupes A."/>
            <person name="Elong R."/>
            <person name="Falk J."/>
            <person name="Farina A."/>
            <person name="Faro S."/>
            <person name="Ferguson D."/>
            <person name="Fisher S."/>
            <person name="Foley C.D."/>
            <person name="Franke A."/>
            <person name="Friedrich D."/>
            <person name="Gadbois L."/>
            <person name="Gearin G."/>
            <person name="Gearin C.R."/>
            <person name="Giannoukos G."/>
            <person name="Goode T."/>
            <person name="Graham J."/>
            <person name="Grandbois E."/>
            <person name="Grewal S."/>
            <person name="Gyaltsen K."/>
            <person name="Hafez N."/>
            <person name="Hagos B."/>
            <person name="Hall J."/>
            <person name="Henson C."/>
            <person name="Hollinger A."/>
            <person name="Honan T."/>
            <person name="Huard M.D."/>
            <person name="Hughes L."/>
            <person name="Hurhula B."/>
            <person name="Husby M.E."/>
            <person name="Kamat A."/>
            <person name="Kanga B."/>
            <person name="Kashin S."/>
            <person name="Khazanovich D."/>
            <person name="Kisner P."/>
            <person name="Lance K."/>
            <person name="Lara M."/>
            <person name="Lee W."/>
            <person name="Lennon N."/>
            <person name="Letendre F."/>
            <person name="LeVine R."/>
            <person name="Lipovsky A."/>
            <person name="Liu X."/>
            <person name="Liu J."/>
            <person name="Liu S."/>
            <person name="Lokyitsang T."/>
            <person name="Lokyitsang Y."/>
            <person name="Lubonja R."/>
            <person name="Lui A."/>
            <person name="MacDonald P."/>
            <person name="Magnisalis V."/>
            <person name="Maru K."/>
            <person name="Matthews C."/>
            <person name="McCusker W."/>
            <person name="McDonough S."/>
            <person name="Mehta T."/>
            <person name="Meldrim J."/>
            <person name="Meneus L."/>
            <person name="Mihai O."/>
            <person name="Mihalev A."/>
            <person name="Mihova T."/>
            <person name="Mittelman R."/>
            <person name="Mlenga V."/>
            <person name="Montmayeur A."/>
            <person name="Mulrain L."/>
            <person name="Navidi A."/>
            <person name="Naylor J."/>
            <person name="Negash T."/>
            <person name="Nguyen T."/>
            <person name="Nguyen N."/>
            <person name="Nicol R."/>
            <person name="Norbu C."/>
            <person name="Norbu N."/>
            <person name="Novod N."/>
            <person name="O'Neill B."/>
            <person name="Osman S."/>
            <person name="Markiewicz E."/>
            <person name="Oyono O.L."/>
            <person name="Patti C."/>
            <person name="Phunkhang P."/>
            <person name="Pierre F."/>
            <person name="Priest M."/>
            <person name="Raghuraman S."/>
            <person name="Rege F."/>
            <person name="Reyes R."/>
            <person name="Rise C."/>
            <person name="Rogov P."/>
            <person name="Ross K."/>
            <person name="Ryan E."/>
            <person name="Settipalli S."/>
            <person name="Shea T."/>
            <person name="Sherpa N."/>
            <person name="Shi L."/>
            <person name="Shih D."/>
            <person name="Sparrow T."/>
            <person name="Spaulding J."/>
            <person name="Stalker J."/>
            <person name="Stange-Thomann N."/>
            <person name="Stavropoulos S."/>
            <person name="Stone C."/>
            <person name="Strader C."/>
            <person name="Tesfaye S."/>
            <person name="Thomson T."/>
            <person name="Thoulutsang Y."/>
            <person name="Thoulutsang D."/>
            <person name="Topham K."/>
            <person name="Topping I."/>
            <person name="Tsamla T."/>
            <person name="Vassiliev H."/>
            <person name="Vo A."/>
            <person name="Wangchuk T."/>
            <person name="Wangdi T."/>
            <person name="Weiand M."/>
            <person name="Wilkinson J."/>
            <person name="Wilson A."/>
            <person name="Yadav S."/>
            <person name="Young G."/>
            <person name="Yu Q."/>
            <person name="Zembek L."/>
            <person name="Zhong D."/>
            <person name="Zimmer A."/>
            <person name="Zwirko Z."/>
            <person name="Jaffe D.B."/>
            <person name="Alvarez P."/>
            <person name="Brockman W."/>
            <person name="Butler J."/>
            <person name="Chin C."/>
            <person name="Gnerre S."/>
            <person name="Grabherr M."/>
            <person name="Kleber M."/>
            <person name="Mauceli E."/>
            <person name="MacCallum I."/>
        </authorList>
    </citation>
    <scope>NUCLEOTIDE SEQUENCE [LARGE SCALE GENOMIC DNA]</scope>
    <source>
        <strain evidence="3">white501</strain>
    </source>
</reference>